<dbReference type="Gene3D" id="6.10.250.2410">
    <property type="match status" value="1"/>
</dbReference>
<proteinExistence type="predicted"/>
<dbReference type="PANTHER" id="PTHR33969:SF2">
    <property type="entry name" value="SEGREGATION AND CONDENSATION PROTEIN A"/>
    <property type="match status" value="1"/>
</dbReference>
<evidence type="ECO:0000313" key="2">
    <source>
        <dbReference type="EMBL" id="SMG11525.1"/>
    </source>
</evidence>
<dbReference type="InterPro" id="IPR003768">
    <property type="entry name" value="ScpA"/>
</dbReference>
<name>A0A1X7IBF1_9BACT</name>
<dbReference type="EMBL" id="FXBB01000001">
    <property type="protein sequence ID" value="SMG11525.1"/>
    <property type="molecule type" value="Genomic_DNA"/>
</dbReference>
<accession>A0A1X7IBF1</accession>
<gene>
    <name evidence="2" type="ORF">SAMN06275492_101271</name>
</gene>
<dbReference type="OrthoDB" id="9811016at2"/>
<evidence type="ECO:0000256" key="1">
    <source>
        <dbReference type="ARBA" id="ARBA00044777"/>
    </source>
</evidence>
<protein>
    <recommendedName>
        <fullName evidence="1">Segregation and condensation protein A</fullName>
    </recommendedName>
</protein>
<organism evidence="2 3">
    <name type="scientific">Dethiosulfovibrio salsuginis</name>
    <dbReference type="NCBI Taxonomy" id="561720"/>
    <lineage>
        <taxon>Bacteria</taxon>
        <taxon>Thermotogati</taxon>
        <taxon>Synergistota</taxon>
        <taxon>Synergistia</taxon>
        <taxon>Synergistales</taxon>
        <taxon>Dethiosulfovibrionaceae</taxon>
        <taxon>Dethiosulfovibrio</taxon>
    </lineage>
</organism>
<dbReference type="AlphaFoldDB" id="A0A1X7IBF1"/>
<sequence length="245" mass="27790">MIRIEVEGFSGPLDLLCHLIESRELEANSISVAQIIKVYGAYHSRKGEVSIEMIASFLVQAASLVLEKAIALTPKVFDEEVWEDGDLDQEELGPNLEDVLERYRPYRKAAAVLADLQIDWSKRSFRSPFPLPPRYDIGDLYSLSSLWWELMKGKKNKTDDLWGDDSFAAVPPPIPDEVQVDKRMETIIGQLEPDGVSLSFLLGENREVSSLVVTMLALLELSRKNMVFLEQKEMFGDVLVYPQNR</sequence>
<dbReference type="InterPro" id="IPR023093">
    <property type="entry name" value="ScpA-like_C"/>
</dbReference>
<dbReference type="RefSeq" id="WP_085543545.1">
    <property type="nucleotide sequence ID" value="NZ_FXBB01000001.1"/>
</dbReference>
<evidence type="ECO:0000313" key="3">
    <source>
        <dbReference type="Proteomes" id="UP000193355"/>
    </source>
</evidence>
<dbReference type="Proteomes" id="UP000193355">
    <property type="component" value="Unassembled WGS sequence"/>
</dbReference>
<dbReference type="PANTHER" id="PTHR33969">
    <property type="entry name" value="SEGREGATION AND CONDENSATION PROTEIN A"/>
    <property type="match status" value="1"/>
</dbReference>
<dbReference type="Pfam" id="PF02616">
    <property type="entry name" value="SMC_ScpA"/>
    <property type="match status" value="2"/>
</dbReference>
<reference evidence="3" key="1">
    <citation type="submission" date="2017-04" db="EMBL/GenBank/DDBJ databases">
        <authorList>
            <person name="Varghese N."/>
            <person name="Submissions S."/>
        </authorList>
    </citation>
    <scope>NUCLEOTIDE SEQUENCE [LARGE SCALE GENOMIC DNA]</scope>
    <source>
        <strain evidence="3">USBA 82</strain>
    </source>
</reference>
<dbReference type="Gene3D" id="1.10.10.580">
    <property type="entry name" value="Structural maintenance of chromosome 1. Chain E"/>
    <property type="match status" value="1"/>
</dbReference>
<keyword evidence="3" id="KW-1185">Reference proteome</keyword>
<dbReference type="STRING" id="561720.SAMN06275492_101271"/>